<organism evidence="1 2">
    <name type="scientific">Hypsizygus marmoreus</name>
    <name type="common">White beech mushroom</name>
    <name type="synonym">Agaricus marmoreus</name>
    <dbReference type="NCBI Taxonomy" id="39966"/>
    <lineage>
        <taxon>Eukaryota</taxon>
        <taxon>Fungi</taxon>
        <taxon>Dikarya</taxon>
        <taxon>Basidiomycota</taxon>
        <taxon>Agaricomycotina</taxon>
        <taxon>Agaricomycetes</taxon>
        <taxon>Agaricomycetidae</taxon>
        <taxon>Agaricales</taxon>
        <taxon>Tricholomatineae</taxon>
        <taxon>Lyophyllaceae</taxon>
        <taxon>Hypsizygus</taxon>
    </lineage>
</organism>
<dbReference type="InParanoid" id="A0A369JAG5"/>
<gene>
    <name evidence="1" type="ORF">Hypma_002558</name>
</gene>
<dbReference type="EMBL" id="LUEZ02000122">
    <property type="protein sequence ID" value="RDB16723.1"/>
    <property type="molecule type" value="Genomic_DNA"/>
</dbReference>
<keyword evidence="2" id="KW-1185">Reference proteome</keyword>
<evidence type="ECO:0000313" key="2">
    <source>
        <dbReference type="Proteomes" id="UP000076154"/>
    </source>
</evidence>
<sequence length="75" mass="8805">MEVCRWSRENLSTLHPRFLDARHSTHHFLGTLDLCRPWASNELPAYGKNTHEYIVKQIRHCVGLLKTRKPTNGHE</sequence>
<proteinExistence type="predicted"/>
<name>A0A369JAG5_HYPMA</name>
<evidence type="ECO:0000313" key="1">
    <source>
        <dbReference type="EMBL" id="RDB16723.1"/>
    </source>
</evidence>
<reference evidence="1" key="1">
    <citation type="submission" date="2018-04" db="EMBL/GenBank/DDBJ databases">
        <title>Whole genome sequencing of Hypsizygus marmoreus.</title>
        <authorList>
            <person name="Choi I.-G."/>
            <person name="Min B."/>
            <person name="Kim J.-G."/>
            <person name="Kim S."/>
            <person name="Oh Y.-L."/>
            <person name="Kong W.-S."/>
            <person name="Park H."/>
            <person name="Jeong J."/>
            <person name="Song E.-S."/>
        </authorList>
    </citation>
    <scope>NUCLEOTIDE SEQUENCE [LARGE SCALE GENOMIC DNA]</scope>
    <source>
        <strain evidence="1">51987-8</strain>
    </source>
</reference>
<accession>A0A369JAG5</accession>
<comment type="caution">
    <text evidence="1">The sequence shown here is derived from an EMBL/GenBank/DDBJ whole genome shotgun (WGS) entry which is preliminary data.</text>
</comment>
<dbReference type="AlphaFoldDB" id="A0A369JAG5"/>
<dbReference type="Proteomes" id="UP000076154">
    <property type="component" value="Unassembled WGS sequence"/>
</dbReference>
<protein>
    <submittedName>
        <fullName evidence="1">Uncharacterized protein</fullName>
    </submittedName>
</protein>